<sequence>MGRNEMDQCREPGARCRLYIIIKSDSYRVAASRVTHTVYIPQKSDSYRVYPSKSDSYRVYPSKSDSYRVYPSKE</sequence>
<dbReference type="EMBL" id="JAHLQT010004419">
    <property type="protein sequence ID" value="KAG7175958.1"/>
    <property type="molecule type" value="Genomic_DNA"/>
</dbReference>
<dbReference type="AlphaFoldDB" id="A0A8J5NAS8"/>
<protein>
    <submittedName>
        <fullName evidence="1">Uncharacterized protein</fullName>
    </submittedName>
</protein>
<keyword evidence="2" id="KW-1185">Reference proteome</keyword>
<reference evidence="1" key="1">
    <citation type="journal article" date="2021" name="Sci. Adv.">
        <title>The American lobster genome reveals insights on longevity, neural, and immune adaptations.</title>
        <authorList>
            <person name="Polinski J.M."/>
            <person name="Zimin A.V."/>
            <person name="Clark K.F."/>
            <person name="Kohn A.B."/>
            <person name="Sadowski N."/>
            <person name="Timp W."/>
            <person name="Ptitsyn A."/>
            <person name="Khanna P."/>
            <person name="Romanova D.Y."/>
            <person name="Williams P."/>
            <person name="Greenwood S.J."/>
            <person name="Moroz L.L."/>
            <person name="Walt D.R."/>
            <person name="Bodnar A.G."/>
        </authorList>
    </citation>
    <scope>NUCLEOTIDE SEQUENCE</scope>
    <source>
        <strain evidence="1">GMGI-L3</strain>
    </source>
</reference>
<evidence type="ECO:0000313" key="2">
    <source>
        <dbReference type="Proteomes" id="UP000747542"/>
    </source>
</evidence>
<dbReference type="Proteomes" id="UP000747542">
    <property type="component" value="Unassembled WGS sequence"/>
</dbReference>
<proteinExistence type="predicted"/>
<evidence type="ECO:0000313" key="1">
    <source>
        <dbReference type="EMBL" id="KAG7175958.1"/>
    </source>
</evidence>
<gene>
    <name evidence="1" type="ORF">Hamer_G016900</name>
</gene>
<organism evidence="1 2">
    <name type="scientific">Homarus americanus</name>
    <name type="common">American lobster</name>
    <dbReference type="NCBI Taxonomy" id="6706"/>
    <lineage>
        <taxon>Eukaryota</taxon>
        <taxon>Metazoa</taxon>
        <taxon>Ecdysozoa</taxon>
        <taxon>Arthropoda</taxon>
        <taxon>Crustacea</taxon>
        <taxon>Multicrustacea</taxon>
        <taxon>Malacostraca</taxon>
        <taxon>Eumalacostraca</taxon>
        <taxon>Eucarida</taxon>
        <taxon>Decapoda</taxon>
        <taxon>Pleocyemata</taxon>
        <taxon>Astacidea</taxon>
        <taxon>Nephropoidea</taxon>
        <taxon>Nephropidae</taxon>
        <taxon>Homarus</taxon>
    </lineage>
</organism>
<accession>A0A8J5NAS8</accession>
<comment type="caution">
    <text evidence="1">The sequence shown here is derived from an EMBL/GenBank/DDBJ whole genome shotgun (WGS) entry which is preliminary data.</text>
</comment>
<name>A0A8J5NAS8_HOMAM</name>